<feature type="compositionally biased region" description="Pro residues" evidence="2">
    <location>
        <begin position="439"/>
        <end position="465"/>
    </location>
</feature>
<evidence type="ECO:0000256" key="1">
    <source>
        <dbReference type="ARBA" id="ARBA00022729"/>
    </source>
</evidence>
<dbReference type="PANTHER" id="PTHR36220">
    <property type="entry name" value="UNNAMED PRODUCT"/>
    <property type="match status" value="1"/>
</dbReference>
<dbReference type="InterPro" id="IPR028994">
    <property type="entry name" value="Integrin_alpha_N"/>
</dbReference>
<proteinExistence type="predicted"/>
<keyword evidence="5" id="KW-1185">Reference proteome</keyword>
<feature type="compositionally biased region" description="Acidic residues" evidence="2">
    <location>
        <begin position="348"/>
        <end position="374"/>
    </location>
</feature>
<evidence type="ECO:0000256" key="2">
    <source>
        <dbReference type="SAM" id="MobiDB-lite"/>
    </source>
</evidence>
<feature type="compositionally biased region" description="Low complexity" evidence="2">
    <location>
        <begin position="466"/>
        <end position="476"/>
    </location>
</feature>
<dbReference type="Pfam" id="PF14312">
    <property type="entry name" value="FG-GAP_2"/>
    <property type="match status" value="1"/>
</dbReference>
<feature type="compositionally biased region" description="Low complexity" evidence="2">
    <location>
        <begin position="483"/>
        <end position="626"/>
    </location>
</feature>
<feature type="compositionally biased region" description="Basic and acidic residues" evidence="2">
    <location>
        <begin position="329"/>
        <end position="344"/>
    </location>
</feature>
<feature type="region of interest" description="Disordered" evidence="2">
    <location>
        <begin position="91"/>
        <end position="185"/>
    </location>
</feature>
<dbReference type="EMBL" id="JATAAI010000045">
    <property type="protein sequence ID" value="KAK1733710.1"/>
    <property type="molecule type" value="Genomic_DNA"/>
</dbReference>
<dbReference type="Gene3D" id="2.130.10.130">
    <property type="entry name" value="Integrin alpha, N-terminal"/>
    <property type="match status" value="1"/>
</dbReference>
<feature type="compositionally biased region" description="Basic and acidic residues" evidence="2">
    <location>
        <begin position="173"/>
        <end position="185"/>
    </location>
</feature>
<dbReference type="Proteomes" id="UP001224775">
    <property type="component" value="Unassembled WGS sequence"/>
</dbReference>
<gene>
    <name evidence="4" type="ORF">QTG54_015565</name>
</gene>
<comment type="caution">
    <text evidence="4">The sequence shown here is derived from an EMBL/GenBank/DDBJ whole genome shotgun (WGS) entry which is preliminary data.</text>
</comment>
<feature type="chain" id="PRO_5041955022" description="DOMON domain-containing protein" evidence="3">
    <location>
        <begin position="22"/>
        <end position="1144"/>
    </location>
</feature>
<name>A0AAD9D5J6_9STRA</name>
<feature type="compositionally biased region" description="Basic and acidic residues" evidence="2">
    <location>
        <begin position="260"/>
        <end position="276"/>
    </location>
</feature>
<dbReference type="PANTHER" id="PTHR36220:SF1">
    <property type="entry name" value="GAMMA TUBULIN COMPLEX COMPONENT C-TERMINAL DOMAIN-CONTAINING PROTEIN"/>
    <property type="match status" value="1"/>
</dbReference>
<sequence>MKQLHYAALLTGLLLVGLVRANEEAELTPTKNHNIPAAASLLSSGGSRHRLLMHKKSHRRHLLMDSSPNGLLGGSDDVELDIDDEIDDLGVDNEEAVDDDEEEVDDERLLQKRKKTNNNKKKRKNGNNNNKKNNINKKKKNGNNNRKRNGSGNNKNRKPSINNKKMLIKQKLRNQEKIEEKQKDKRQDMCLCEDLYGPDYWSTPSWNDYDDDWDSTSKRKQYKNVRNKKRINGRLLLAEAEDKDEQEELHASFSGDDDEDQRRHLKADELIEHGDANEEEGDGTKSLAEDFAAAEKDEEEGGGGTMTLRFKKRQNRYNNNKKLNRRNNGGRDKWRSSNSGKEDSWSWGDDEWGDDEWGDDEWSDDEWGDDEWGDDSWGSDTWGSDTWRKPKEKWCPCPYVPPEPTYAPTLSPSLSPTESPTLYPTQDPTLSPSMEPTRNPTPRPTRQPTPFPTRRPTPRPTPRPTSQPTSSPTVTPGSLTKAPTSSPSQIPSSQPSLQPSTSKPAPGPKAPSSSPSQIPSSQPSLQPSTSKQPSSGPSANPSQVPSSQPSLQPSSQPSSSPSASQMPSSQPSLQPSSQPSSSPSASQMPSSQPSLQPSTSSQPSSGPSANPSQIPSSQPSNKPSPALTASITAVNSLTPDGLNFDEFTFGTSVAISGTSALIGAPFAIDDEKITGAAYLFESLTDTAKKLPLPDIPTGSECGDSVALSNEYAVIGCPGFKESLEGNKIGAVLIYTRGSTVDVDPRRITYRGINAAEGFGTSLSLNDRGFLAIGTKTGSVELVNLSNTIPDLLLTSTPGNGFDITNVALNDNIPPLLAVGAIKKAGDRSGSVFLYTDITNPNAVPEEISPPTAAKCASDCLFGFSVALLGNTLVVGSPETQNISNEASAGRAFVYNDVFKDQVQPLPPSTESQPPINALFGSSVAIADGAVVVGSPKYSIGSNGAIEIRGAAFLYNKNIEGFWYLPDFDSSSEEIENPILGGESDIIERFGDAVAITVVDDDKSSCTSSSPSEVIELEMSVMSTHSLTDSMSVTLVCEGVVDEWVGIGISSDGLMQSVAVLGIPGNDVPLRYALNGKSADDVLHMPDQEQTLMGASLQLHKNKRTVMTFTKALEVDAGEEMYLLFARGMSPSLGYHADAERSQSK</sequence>
<feature type="compositionally biased region" description="Acidic residues" evidence="2">
    <location>
        <begin position="91"/>
        <end position="106"/>
    </location>
</feature>
<evidence type="ECO:0000256" key="3">
    <source>
        <dbReference type="SAM" id="SignalP"/>
    </source>
</evidence>
<keyword evidence="1 3" id="KW-0732">Signal</keyword>
<feature type="compositionally biased region" description="Basic residues" evidence="2">
    <location>
        <begin position="111"/>
        <end position="125"/>
    </location>
</feature>
<feature type="region of interest" description="Disordered" evidence="2">
    <location>
        <begin position="239"/>
        <end position="627"/>
    </location>
</feature>
<evidence type="ECO:0008006" key="6">
    <source>
        <dbReference type="Google" id="ProtNLM"/>
    </source>
</evidence>
<feature type="compositionally biased region" description="Basic residues" evidence="2">
    <location>
        <begin position="134"/>
        <end position="149"/>
    </location>
</feature>
<accession>A0AAD9D5J6</accession>
<reference evidence="4" key="1">
    <citation type="submission" date="2023-06" db="EMBL/GenBank/DDBJ databases">
        <title>Survivors Of The Sea: Transcriptome response of Skeletonema marinoi to long-term dormancy.</title>
        <authorList>
            <person name="Pinder M.I.M."/>
            <person name="Kourtchenko O."/>
            <person name="Robertson E.K."/>
            <person name="Larsson T."/>
            <person name="Maumus F."/>
            <person name="Osuna-Cruz C.M."/>
            <person name="Vancaester E."/>
            <person name="Stenow R."/>
            <person name="Vandepoele K."/>
            <person name="Ploug H."/>
            <person name="Bruchert V."/>
            <person name="Godhe A."/>
            <person name="Topel M."/>
        </authorList>
    </citation>
    <scope>NUCLEOTIDE SEQUENCE</scope>
    <source>
        <strain evidence="4">R05AC</strain>
    </source>
</reference>
<feature type="signal peptide" evidence="3">
    <location>
        <begin position="1"/>
        <end position="21"/>
    </location>
</feature>
<feature type="compositionally biased region" description="Low complexity" evidence="2">
    <location>
        <begin position="406"/>
        <end position="425"/>
    </location>
</feature>
<protein>
    <recommendedName>
        <fullName evidence="6">DOMON domain-containing protein</fullName>
    </recommendedName>
</protein>
<dbReference type="AlphaFoldDB" id="A0AAD9D5J6"/>
<evidence type="ECO:0000313" key="4">
    <source>
        <dbReference type="EMBL" id="KAK1733710.1"/>
    </source>
</evidence>
<organism evidence="4 5">
    <name type="scientific">Skeletonema marinoi</name>
    <dbReference type="NCBI Taxonomy" id="267567"/>
    <lineage>
        <taxon>Eukaryota</taxon>
        <taxon>Sar</taxon>
        <taxon>Stramenopiles</taxon>
        <taxon>Ochrophyta</taxon>
        <taxon>Bacillariophyta</taxon>
        <taxon>Coscinodiscophyceae</taxon>
        <taxon>Thalassiosirophycidae</taxon>
        <taxon>Thalassiosirales</taxon>
        <taxon>Skeletonemataceae</taxon>
        <taxon>Skeletonema</taxon>
        <taxon>Skeletonema marinoi-dohrnii complex</taxon>
    </lineage>
</organism>
<dbReference type="InterPro" id="IPR013517">
    <property type="entry name" value="FG-GAP"/>
</dbReference>
<feature type="compositionally biased region" description="Low complexity" evidence="2">
    <location>
        <begin position="375"/>
        <end position="385"/>
    </location>
</feature>
<evidence type="ECO:0000313" key="5">
    <source>
        <dbReference type="Proteomes" id="UP001224775"/>
    </source>
</evidence>